<dbReference type="EMBL" id="RBZN01000030">
    <property type="protein sequence ID" value="RKQ15454.1"/>
    <property type="molecule type" value="Genomic_DNA"/>
</dbReference>
<dbReference type="InterPro" id="IPR045865">
    <property type="entry name" value="ACT-like_dom_sf"/>
</dbReference>
<protein>
    <submittedName>
        <fullName evidence="2">DUF3388 domain-containing protein</fullName>
    </submittedName>
</protein>
<keyword evidence="3" id="KW-1185">Reference proteome</keyword>
<dbReference type="PIRSF" id="PIRSF021288">
    <property type="entry name" value="UCP021288_ACT"/>
    <property type="match status" value="1"/>
</dbReference>
<gene>
    <name evidence="2" type="ORF">D8M03_11950</name>
</gene>
<evidence type="ECO:0000313" key="2">
    <source>
        <dbReference type="EMBL" id="RKQ15454.1"/>
    </source>
</evidence>
<dbReference type="RefSeq" id="WP_121215011.1">
    <property type="nucleotide sequence ID" value="NZ_JAMYWW010000001.1"/>
</dbReference>
<proteinExistence type="predicted"/>
<comment type="caution">
    <text evidence="2">The sequence shown here is derived from an EMBL/GenBank/DDBJ whole genome shotgun (WGS) entry which is preliminary data.</text>
</comment>
<dbReference type="InterPro" id="IPR016784">
    <property type="entry name" value="UCP021288_ACT"/>
</dbReference>
<dbReference type="AlphaFoldDB" id="A0A494YYZ5"/>
<name>A0A494YYZ5_9BACL</name>
<dbReference type="Proteomes" id="UP000272238">
    <property type="component" value="Unassembled WGS sequence"/>
</dbReference>
<reference evidence="2 3" key="1">
    <citation type="journal article" date="2016" name="Antonie Van Leeuwenhoek">
        <title>Lysinibacillus endophyticus sp. nov., an indole-3-acetic acid producing endophytic bacterium isolated from corn root (Zea mays cv. Xinken-5).</title>
        <authorList>
            <person name="Yu J."/>
            <person name="Guan X."/>
            <person name="Liu C."/>
            <person name="Xiang W."/>
            <person name="Yu Z."/>
            <person name="Liu X."/>
            <person name="Wang G."/>
        </authorList>
    </citation>
    <scope>NUCLEOTIDE SEQUENCE [LARGE SCALE GENOMIC DNA]</scope>
    <source>
        <strain evidence="2 3">DSM 100506</strain>
    </source>
</reference>
<dbReference type="OrthoDB" id="2372367at2"/>
<dbReference type="InterPro" id="IPR024514">
    <property type="entry name" value="DUF3388"/>
</dbReference>
<feature type="domain" description="DUF3388" evidence="1">
    <location>
        <begin position="70"/>
        <end position="259"/>
    </location>
</feature>
<dbReference type="SUPFAM" id="SSF55021">
    <property type="entry name" value="ACT-like"/>
    <property type="match status" value="1"/>
</dbReference>
<accession>A0A494YYZ5</accession>
<organism evidence="2 3">
    <name type="scientific">Ureibacillus endophyticus</name>
    <dbReference type="NCBI Taxonomy" id="1978490"/>
    <lineage>
        <taxon>Bacteria</taxon>
        <taxon>Bacillati</taxon>
        <taxon>Bacillota</taxon>
        <taxon>Bacilli</taxon>
        <taxon>Bacillales</taxon>
        <taxon>Caryophanaceae</taxon>
        <taxon>Ureibacillus</taxon>
    </lineage>
</organism>
<evidence type="ECO:0000259" key="1">
    <source>
        <dbReference type="Pfam" id="PF11868"/>
    </source>
</evidence>
<dbReference type="Pfam" id="PF11868">
    <property type="entry name" value="DUF3388"/>
    <property type="match status" value="1"/>
</dbReference>
<sequence length="265" mass="30810">MGEWYFEYEIQVNRPGLLGDIASLLGMLRVNIVSINGIDEDRRGMLLKAEKQESIERFMSIVSTMDNIHVTKFREPKVRDRLAVMHGKYITRDADEKNTFRFVRDELGILVDFMAELFKKEGNKLIGIRGMPRVGKTESVVAASVCANKKWIFLSSTMIKQTVRNQLIGDEFNQNNLFILDGAVTRRTTDERHQQLVREIMRLPATKVVEHPDLFVQHSEYKLEDFDYIIELRHHPDEVITYEIIEKNEMMSQNDQFGGFGGFNF</sequence>
<evidence type="ECO:0000313" key="3">
    <source>
        <dbReference type="Proteomes" id="UP000272238"/>
    </source>
</evidence>